<dbReference type="Proteomes" id="UP000034805">
    <property type="component" value="Unassembled WGS sequence"/>
</dbReference>
<dbReference type="Pfam" id="PF15165">
    <property type="entry name" value="REC114-like"/>
    <property type="match status" value="2"/>
</dbReference>
<dbReference type="AlphaFoldDB" id="A0A0P7V7D2"/>
<protein>
    <submittedName>
        <fullName evidence="2">Meiotic recombination protein REC114-like</fullName>
    </submittedName>
</protein>
<reference evidence="2 3" key="1">
    <citation type="submission" date="2015-08" db="EMBL/GenBank/DDBJ databases">
        <title>The genome of the Asian arowana (Scleropages formosus).</title>
        <authorList>
            <person name="Tan M.H."/>
            <person name="Gan H.M."/>
            <person name="Croft L.J."/>
            <person name="Austin C.M."/>
        </authorList>
    </citation>
    <scope>NUCLEOTIDE SEQUENCE [LARGE SCALE GENOMIC DNA]</scope>
    <source>
        <strain evidence="2">Aro1</strain>
    </source>
</reference>
<sequence length="171" mass="18903">MIAGKVLLTVVESGHLLVSQDQELLEGFSLADAPSFLKVSQKSDILLFQMMVKGEGRMFRVQFAGASKAETLEQCKSAASQLQKYVPVSSQQDTPPPHGNMQPTMKRKGEAQTSPQKCFLGQGRLSLPLAYHHQSLPTESLESFLRLCLLDHTFPSFVEQVEAELNKLAQN</sequence>
<dbReference type="STRING" id="113540.ENSSFOP00015025071"/>
<dbReference type="PANTHER" id="PTHR34921">
    <property type="entry name" value="MEIOTIC RECOMBINATION PROTEIN REC114"/>
    <property type="match status" value="1"/>
</dbReference>
<evidence type="ECO:0000313" key="2">
    <source>
        <dbReference type="EMBL" id="KPP70798.1"/>
    </source>
</evidence>
<dbReference type="EMBL" id="JARO02003291">
    <property type="protein sequence ID" value="KPP70798.1"/>
    <property type="molecule type" value="Genomic_DNA"/>
</dbReference>
<evidence type="ECO:0000313" key="3">
    <source>
        <dbReference type="Proteomes" id="UP000034805"/>
    </source>
</evidence>
<accession>A0A0P7V7D2</accession>
<dbReference type="InterPro" id="IPR029168">
    <property type="entry name" value="REC114L"/>
</dbReference>
<evidence type="ECO:0000256" key="1">
    <source>
        <dbReference type="SAM" id="MobiDB-lite"/>
    </source>
</evidence>
<organism evidence="2 3">
    <name type="scientific">Scleropages formosus</name>
    <name type="common">Asian bonytongue</name>
    <name type="synonym">Osteoglossum formosum</name>
    <dbReference type="NCBI Taxonomy" id="113540"/>
    <lineage>
        <taxon>Eukaryota</taxon>
        <taxon>Metazoa</taxon>
        <taxon>Chordata</taxon>
        <taxon>Craniata</taxon>
        <taxon>Vertebrata</taxon>
        <taxon>Euteleostomi</taxon>
        <taxon>Actinopterygii</taxon>
        <taxon>Neopterygii</taxon>
        <taxon>Teleostei</taxon>
        <taxon>Osteoglossocephala</taxon>
        <taxon>Osteoglossomorpha</taxon>
        <taxon>Osteoglossiformes</taxon>
        <taxon>Osteoglossidae</taxon>
        <taxon>Scleropages</taxon>
    </lineage>
</organism>
<dbReference type="PANTHER" id="PTHR34921:SF1">
    <property type="entry name" value="MEIOTIC RECOMBINATION PROTEIN REC114"/>
    <property type="match status" value="1"/>
</dbReference>
<comment type="caution">
    <text evidence="2">The sequence shown here is derived from an EMBL/GenBank/DDBJ whole genome shotgun (WGS) entry which is preliminary data.</text>
</comment>
<gene>
    <name evidence="2" type="ORF">Z043_110342</name>
</gene>
<proteinExistence type="predicted"/>
<feature type="region of interest" description="Disordered" evidence="1">
    <location>
        <begin position="86"/>
        <end position="113"/>
    </location>
</feature>
<name>A0A0P7V7D2_SCLFO</name>